<sequence>MSNALPTIHTLAQQLSPGLERDPRESNPNVWFTDTRKRAVTTLCTVVATADGDGALEYVGWMTKLTGREGVGRVVVAEVVREKTARSKKIGMRISWTGDAQDQPHVIRRRWKSCV</sequence>
<keyword evidence="2" id="KW-1185">Reference proteome</keyword>
<organism evidence="1 2">
    <name type="scientific">Haematococcus lacustris</name>
    <name type="common">Green alga</name>
    <name type="synonym">Haematococcus pluvialis</name>
    <dbReference type="NCBI Taxonomy" id="44745"/>
    <lineage>
        <taxon>Eukaryota</taxon>
        <taxon>Viridiplantae</taxon>
        <taxon>Chlorophyta</taxon>
        <taxon>core chlorophytes</taxon>
        <taxon>Chlorophyceae</taxon>
        <taxon>CS clade</taxon>
        <taxon>Chlamydomonadales</taxon>
        <taxon>Haematococcaceae</taxon>
        <taxon>Haematococcus</taxon>
    </lineage>
</organism>
<protein>
    <submittedName>
        <fullName evidence="1">Uncharacterized protein</fullName>
    </submittedName>
</protein>
<reference evidence="1 2" key="1">
    <citation type="submission" date="2020-02" db="EMBL/GenBank/DDBJ databases">
        <title>Draft genome sequence of Haematococcus lacustris strain NIES-144.</title>
        <authorList>
            <person name="Morimoto D."/>
            <person name="Nakagawa S."/>
            <person name="Yoshida T."/>
            <person name="Sawayama S."/>
        </authorList>
    </citation>
    <scope>NUCLEOTIDE SEQUENCE [LARGE SCALE GENOMIC DNA]</scope>
    <source>
        <strain evidence="1 2">NIES-144</strain>
    </source>
</reference>
<accession>A0A6A0A036</accession>
<dbReference type="AlphaFoldDB" id="A0A6A0A036"/>
<evidence type="ECO:0000313" key="2">
    <source>
        <dbReference type="Proteomes" id="UP000485058"/>
    </source>
</evidence>
<gene>
    <name evidence="1" type="ORF">HaLaN_23520</name>
</gene>
<evidence type="ECO:0000313" key="1">
    <source>
        <dbReference type="EMBL" id="GFH25539.1"/>
    </source>
</evidence>
<name>A0A6A0A036_HAELA</name>
<proteinExistence type="predicted"/>
<dbReference type="EMBL" id="BLLF01002842">
    <property type="protein sequence ID" value="GFH25539.1"/>
    <property type="molecule type" value="Genomic_DNA"/>
</dbReference>
<dbReference type="Proteomes" id="UP000485058">
    <property type="component" value="Unassembled WGS sequence"/>
</dbReference>
<comment type="caution">
    <text evidence="1">The sequence shown here is derived from an EMBL/GenBank/DDBJ whole genome shotgun (WGS) entry which is preliminary data.</text>
</comment>